<dbReference type="Proteomes" id="UP000008076">
    <property type="component" value="Unassembled WGS sequence"/>
</dbReference>
<accession>B0E780</accession>
<keyword evidence="3" id="KW-1185">Reference proteome</keyword>
<gene>
    <name evidence="2" type="ORF">EDI_266160</name>
</gene>
<dbReference type="KEGG" id="edi:EDI_266160"/>
<dbReference type="InterPro" id="IPR038499">
    <property type="entry name" value="BRO1_sf"/>
</dbReference>
<dbReference type="EMBL" id="DS547951">
    <property type="protein sequence ID" value="EDR29608.1"/>
    <property type="molecule type" value="Genomic_DNA"/>
</dbReference>
<organism evidence="3">
    <name type="scientific">Entamoeba dispar (strain ATCC PRA-260 / SAW760)</name>
    <dbReference type="NCBI Taxonomy" id="370354"/>
    <lineage>
        <taxon>Eukaryota</taxon>
        <taxon>Amoebozoa</taxon>
        <taxon>Evosea</taxon>
        <taxon>Archamoebae</taxon>
        <taxon>Mastigamoebida</taxon>
        <taxon>Entamoebidae</taxon>
        <taxon>Entamoeba</taxon>
    </lineage>
</organism>
<name>B0E780_ENTDS</name>
<evidence type="ECO:0000313" key="2">
    <source>
        <dbReference type="EMBL" id="EDR29608.1"/>
    </source>
</evidence>
<dbReference type="AlphaFoldDB" id="B0E780"/>
<feature type="domain" description="BRO1" evidence="1">
    <location>
        <begin position="12"/>
        <end position="101"/>
    </location>
</feature>
<evidence type="ECO:0000259" key="1">
    <source>
        <dbReference type="Pfam" id="PF03097"/>
    </source>
</evidence>
<dbReference type="RefSeq" id="XP_001734240.1">
    <property type="nucleotide sequence ID" value="XM_001734188.1"/>
</dbReference>
<dbReference type="GeneID" id="5879145"/>
<protein>
    <recommendedName>
        <fullName evidence="1">BRO1 domain-containing protein</fullName>
    </recommendedName>
</protein>
<dbReference type="InterPro" id="IPR004328">
    <property type="entry name" value="BRO1_dom"/>
</dbReference>
<dbReference type="Gene3D" id="1.25.40.280">
    <property type="entry name" value="alix/aip1 like domains"/>
    <property type="match status" value="1"/>
</dbReference>
<proteinExistence type="predicted"/>
<evidence type="ECO:0000313" key="3">
    <source>
        <dbReference type="Proteomes" id="UP000008076"/>
    </source>
</evidence>
<reference evidence="3" key="1">
    <citation type="submission" date="2007-12" db="EMBL/GenBank/DDBJ databases">
        <title>Annotation of Entamoeba dispar SAW760.</title>
        <authorList>
            <person name="Lorenzi H."/>
            <person name="Inman J."/>
            <person name="Schobel S."/>
            <person name="Amedeo P."/>
            <person name="Caler E."/>
        </authorList>
    </citation>
    <scope>NUCLEOTIDE SEQUENCE [LARGE SCALE GENOMIC DNA]</scope>
    <source>
        <strain evidence="3">ATCC PRA-260 / SAW760</strain>
    </source>
</reference>
<dbReference type="Pfam" id="PF03097">
    <property type="entry name" value="BRO1"/>
    <property type="match status" value="1"/>
</dbReference>
<sequence length="109" mass="12678">MTQLFDLISFPPFKLKDTINVPIYQALTRVICSQFGTVYPSIQPSLKLIENLRDKLVNSNNPEIVIKNGTDYYNYLNLLIHRIDLNSNTLQVNFKWSDTLKRIIIVVLH</sequence>